<gene>
    <name evidence="2" type="ORF">ACFFN0_07395</name>
</gene>
<dbReference type="SUPFAM" id="SSF103473">
    <property type="entry name" value="MFS general substrate transporter"/>
    <property type="match status" value="1"/>
</dbReference>
<keyword evidence="1" id="KW-0812">Transmembrane</keyword>
<dbReference type="InterPro" id="IPR011701">
    <property type="entry name" value="MFS"/>
</dbReference>
<accession>A0ABV5V2B0</accession>
<feature type="transmembrane region" description="Helical" evidence="1">
    <location>
        <begin position="255"/>
        <end position="277"/>
    </location>
</feature>
<proteinExistence type="predicted"/>
<comment type="caution">
    <text evidence="2">The sequence shown here is derived from an EMBL/GenBank/DDBJ whole genome shotgun (WGS) entry which is preliminary data.</text>
</comment>
<dbReference type="RefSeq" id="WP_238330221.1">
    <property type="nucleotide sequence ID" value="NZ_JBHMAX010000015.1"/>
</dbReference>
<protein>
    <submittedName>
        <fullName evidence="2">MFS transporter</fullName>
    </submittedName>
</protein>
<feature type="transmembrane region" description="Helical" evidence="1">
    <location>
        <begin position="356"/>
        <end position="378"/>
    </location>
</feature>
<dbReference type="Pfam" id="PF07690">
    <property type="entry name" value="MFS_1"/>
    <property type="match status" value="1"/>
</dbReference>
<feature type="transmembrane region" description="Helical" evidence="1">
    <location>
        <begin position="21"/>
        <end position="48"/>
    </location>
</feature>
<dbReference type="PANTHER" id="PTHR23531">
    <property type="entry name" value="QUINOLENE RESISTANCE PROTEIN NORA"/>
    <property type="match status" value="1"/>
</dbReference>
<evidence type="ECO:0000256" key="1">
    <source>
        <dbReference type="SAM" id="Phobius"/>
    </source>
</evidence>
<dbReference type="PANTHER" id="PTHR23531:SF1">
    <property type="entry name" value="QUINOLENE RESISTANCE PROTEIN NORA"/>
    <property type="match status" value="1"/>
</dbReference>
<feature type="transmembrane region" description="Helical" evidence="1">
    <location>
        <begin position="384"/>
        <end position="402"/>
    </location>
</feature>
<keyword evidence="1" id="KW-0472">Membrane</keyword>
<name>A0ABV5V2B0_9MICO</name>
<organism evidence="2 3">
    <name type="scientific">Ornithinimicrobium kibberense</name>
    <dbReference type="NCBI Taxonomy" id="282060"/>
    <lineage>
        <taxon>Bacteria</taxon>
        <taxon>Bacillati</taxon>
        <taxon>Actinomycetota</taxon>
        <taxon>Actinomycetes</taxon>
        <taxon>Micrococcales</taxon>
        <taxon>Ornithinimicrobiaceae</taxon>
        <taxon>Ornithinimicrobium</taxon>
    </lineage>
</organism>
<evidence type="ECO:0000313" key="2">
    <source>
        <dbReference type="EMBL" id="MFB9731863.1"/>
    </source>
</evidence>
<feature type="transmembrane region" description="Helical" evidence="1">
    <location>
        <begin position="149"/>
        <end position="169"/>
    </location>
</feature>
<dbReference type="Gene3D" id="1.20.1250.20">
    <property type="entry name" value="MFS general substrate transporter like domains"/>
    <property type="match status" value="1"/>
</dbReference>
<evidence type="ECO:0000313" key="3">
    <source>
        <dbReference type="Proteomes" id="UP001589613"/>
    </source>
</evidence>
<feature type="transmembrane region" description="Helical" evidence="1">
    <location>
        <begin position="60"/>
        <end position="80"/>
    </location>
</feature>
<reference evidence="2 3" key="1">
    <citation type="submission" date="2024-09" db="EMBL/GenBank/DDBJ databases">
        <authorList>
            <person name="Sun Q."/>
            <person name="Mori K."/>
        </authorList>
    </citation>
    <scope>NUCLEOTIDE SEQUENCE [LARGE SCALE GENOMIC DNA]</scope>
    <source>
        <strain evidence="2 3">JCM 12763</strain>
    </source>
</reference>
<feature type="transmembrane region" description="Helical" evidence="1">
    <location>
        <begin position="181"/>
        <end position="203"/>
    </location>
</feature>
<keyword evidence="3" id="KW-1185">Reference proteome</keyword>
<feature type="transmembrane region" description="Helical" evidence="1">
    <location>
        <begin position="121"/>
        <end position="142"/>
    </location>
</feature>
<dbReference type="EMBL" id="JBHMAX010000015">
    <property type="protein sequence ID" value="MFB9731863.1"/>
    <property type="molecule type" value="Genomic_DNA"/>
</dbReference>
<sequence>MTGPRSSQVPVPDGPAAPASIWSVPGMVALAVVAFTGFSGYAVLLPVAPLWVVEAGSDSAGAGLVNFVLLGSTVATQFAVPPAIGRWGWGRVVGGGLTLLGLPSVLHLLSGDLLYTLLLSAVRGVGFGVLTVAGSAAAVLLVDGARRGAAVGAYSLSLSVPNVLLMPLGGWVSQAAGFAPAFWIGALPLVGVPAAVVLARHLPVRSTHDPRHPEVVGAPAGARTYLALLPPTFVLLAVTLAGGAVITFAPQLVAVPWLGALGLFAMGLATSLTRWRIGGLSDRVPIDRLVWPFVLLAAVSLGGVALLVREPVQVAQVLPWVVATALVGVSYGALQNLTMLQAFAAAGPRRVGAASAVWNAGFDTGTASGALLVGWVAVGAGFGTGMGLTALICLLTLPLALLGTRRR</sequence>
<keyword evidence="1" id="KW-1133">Transmembrane helix</keyword>
<feature type="transmembrane region" description="Helical" evidence="1">
    <location>
        <begin position="92"/>
        <end position="109"/>
    </location>
</feature>
<feature type="transmembrane region" description="Helical" evidence="1">
    <location>
        <begin position="320"/>
        <end position="344"/>
    </location>
</feature>
<dbReference type="InterPro" id="IPR052714">
    <property type="entry name" value="MFS_Exporter"/>
</dbReference>
<feature type="transmembrane region" description="Helical" evidence="1">
    <location>
        <begin position="224"/>
        <end position="249"/>
    </location>
</feature>
<feature type="transmembrane region" description="Helical" evidence="1">
    <location>
        <begin position="289"/>
        <end position="308"/>
    </location>
</feature>
<dbReference type="InterPro" id="IPR036259">
    <property type="entry name" value="MFS_trans_sf"/>
</dbReference>
<dbReference type="Proteomes" id="UP001589613">
    <property type="component" value="Unassembled WGS sequence"/>
</dbReference>